<feature type="domain" description="TonB-dependent receptor plug" evidence="9">
    <location>
        <begin position="107"/>
        <end position="212"/>
    </location>
</feature>
<comment type="similarity">
    <text evidence="7">Belongs to the TonB-dependent receptor family.</text>
</comment>
<evidence type="ECO:0000256" key="7">
    <source>
        <dbReference type="PROSITE-ProRule" id="PRU01360"/>
    </source>
</evidence>
<reference evidence="10 11" key="1">
    <citation type="submission" date="2017-07" db="EMBL/GenBank/DDBJ databases">
        <title>Flavobacterium cyanobacteriorum sp. nov., isolated from cyanobacterial aggregates in a eutrophic lake.</title>
        <authorList>
            <person name="Cai H."/>
        </authorList>
    </citation>
    <scope>NUCLEOTIDE SEQUENCE [LARGE SCALE GENOMIC DNA]</scope>
    <source>
        <strain evidence="10 11">TH167</strain>
    </source>
</reference>
<keyword evidence="4 7" id="KW-0812">Transmembrane</keyword>
<evidence type="ECO:0000256" key="8">
    <source>
        <dbReference type="SAM" id="SignalP"/>
    </source>
</evidence>
<dbReference type="PROSITE" id="PS52016">
    <property type="entry name" value="TONB_DEPENDENT_REC_3"/>
    <property type="match status" value="1"/>
</dbReference>
<dbReference type="GO" id="GO:0044718">
    <property type="term" value="P:siderophore transmembrane transport"/>
    <property type="evidence" value="ECO:0007669"/>
    <property type="project" value="TreeGrafter"/>
</dbReference>
<name>A0A256A2S1_9FLAO</name>
<keyword evidence="2 7" id="KW-0813">Transport</keyword>
<dbReference type="PANTHER" id="PTHR30069">
    <property type="entry name" value="TONB-DEPENDENT OUTER MEMBRANE RECEPTOR"/>
    <property type="match status" value="1"/>
</dbReference>
<evidence type="ECO:0000256" key="4">
    <source>
        <dbReference type="ARBA" id="ARBA00022692"/>
    </source>
</evidence>
<sequence>MKNKIALLFLLVTAAVFGQQYRGVVYLDSVLQGGVEIYADTVFVGKTDATGNFDFSSSATAFQFTYKSLRETIFLDPTIFNEVQLTSAQAENLNEVVVTGTLSPVSRMKSPVPVEVYRGAFLKQTPNANLFEGLQQVNGIRPQVNCAVCNTGDIRINGLPGPYTQILIDGMPIVSALGTVYGLMGIPAAMIDRIEVVRGPAAALYGSESMGGLINVITKDPQNSPRFSFDNFSTTYGEHNLDLGYRIRAGKKGSVLFGANAFYYNEPVDKNNDNFTDLSLQQRISVFSKAQFSFSDRSKLDVAGRYLYEDRWGGDMRWNESFRGGDVIYGESIYTSRLELFGGYKSDFLNGSDLRFSYTSHHQNSVYGSVFYLADQQIAFTQLTKEFVVKKHSLLFGAACRYQRYNDNTTVTPTADIMHIPSVFVQDLIQFDDKNSLLLGARTDYNSAHGLIFTPRVAYKFELPANQIVRLNAGKGFRVVNLFSEDHAALTGAREVLILEDLKPESSWNATLNYSKKFYLSSGHLLSAEANTWYTYFTNAIIADYDTNPNQVIYKNLNGFSRTAGINLTFDAIFPNKTRVNLGATFMDVKNRQDGVTRTPVLTESWSGVATVSFPVTSKLNLDYTATLVGPMRLPLLGPLDPRPEYSRVYSLQNIQLAFTFAKHFTVIGGVKNMFDFRPDKHTPFLIARANDPFDTNVQTDPQGNILPTPDNPYALSFDPSYIYAQNQGRRFFVGMRYILD</sequence>
<dbReference type="Pfam" id="PF07715">
    <property type="entry name" value="Plug"/>
    <property type="match status" value="1"/>
</dbReference>
<comment type="caution">
    <text evidence="10">The sequence shown here is derived from an EMBL/GenBank/DDBJ whole genome shotgun (WGS) entry which is preliminary data.</text>
</comment>
<keyword evidence="3 7" id="KW-1134">Transmembrane beta strand</keyword>
<evidence type="ECO:0000256" key="5">
    <source>
        <dbReference type="ARBA" id="ARBA00023136"/>
    </source>
</evidence>
<evidence type="ECO:0000256" key="1">
    <source>
        <dbReference type="ARBA" id="ARBA00004571"/>
    </source>
</evidence>
<gene>
    <name evidence="10" type="ORF">CHX27_02650</name>
</gene>
<evidence type="ECO:0000259" key="9">
    <source>
        <dbReference type="Pfam" id="PF07715"/>
    </source>
</evidence>
<dbReference type="OrthoDB" id="9760333at2"/>
<comment type="subcellular location">
    <subcellularLocation>
        <location evidence="1 7">Cell outer membrane</location>
        <topology evidence="1 7">Multi-pass membrane protein</topology>
    </subcellularLocation>
</comment>
<keyword evidence="5 7" id="KW-0472">Membrane</keyword>
<dbReference type="Gene3D" id="2.170.130.10">
    <property type="entry name" value="TonB-dependent receptor, plug domain"/>
    <property type="match status" value="1"/>
</dbReference>
<keyword evidence="10" id="KW-0675">Receptor</keyword>
<dbReference type="InterPro" id="IPR012910">
    <property type="entry name" value="Plug_dom"/>
</dbReference>
<dbReference type="InterPro" id="IPR036942">
    <property type="entry name" value="Beta-barrel_TonB_sf"/>
</dbReference>
<dbReference type="GO" id="GO:0015344">
    <property type="term" value="F:siderophore uptake transmembrane transporter activity"/>
    <property type="evidence" value="ECO:0007669"/>
    <property type="project" value="TreeGrafter"/>
</dbReference>
<evidence type="ECO:0000256" key="2">
    <source>
        <dbReference type="ARBA" id="ARBA00022448"/>
    </source>
</evidence>
<evidence type="ECO:0000313" key="10">
    <source>
        <dbReference type="EMBL" id="OYQ47962.1"/>
    </source>
</evidence>
<keyword evidence="6 7" id="KW-0998">Cell outer membrane</keyword>
<dbReference type="InterPro" id="IPR039426">
    <property type="entry name" value="TonB-dep_rcpt-like"/>
</dbReference>
<feature type="signal peptide" evidence="8">
    <location>
        <begin position="1"/>
        <end position="18"/>
    </location>
</feature>
<evidence type="ECO:0000256" key="6">
    <source>
        <dbReference type="ARBA" id="ARBA00023237"/>
    </source>
</evidence>
<dbReference type="RefSeq" id="WP_094485218.1">
    <property type="nucleotide sequence ID" value="NZ_NOXX01000136.1"/>
</dbReference>
<proteinExistence type="inferred from homology"/>
<dbReference type="InterPro" id="IPR037066">
    <property type="entry name" value="Plug_dom_sf"/>
</dbReference>
<evidence type="ECO:0000313" key="11">
    <source>
        <dbReference type="Proteomes" id="UP000216035"/>
    </source>
</evidence>
<organism evidence="10 11">
    <name type="scientific">Flavobacterium aurantiibacter</name>
    <dbReference type="NCBI Taxonomy" id="2023067"/>
    <lineage>
        <taxon>Bacteria</taxon>
        <taxon>Pseudomonadati</taxon>
        <taxon>Bacteroidota</taxon>
        <taxon>Flavobacteriia</taxon>
        <taxon>Flavobacteriales</taxon>
        <taxon>Flavobacteriaceae</taxon>
        <taxon>Flavobacterium</taxon>
    </lineage>
</organism>
<dbReference type="SUPFAM" id="SSF56935">
    <property type="entry name" value="Porins"/>
    <property type="match status" value="1"/>
</dbReference>
<feature type="chain" id="PRO_5012807156" evidence="8">
    <location>
        <begin position="19"/>
        <end position="741"/>
    </location>
</feature>
<dbReference type="AlphaFoldDB" id="A0A256A2S1"/>
<keyword evidence="11" id="KW-1185">Reference proteome</keyword>
<dbReference type="GO" id="GO:0009279">
    <property type="term" value="C:cell outer membrane"/>
    <property type="evidence" value="ECO:0007669"/>
    <property type="project" value="UniProtKB-SubCell"/>
</dbReference>
<dbReference type="EMBL" id="NOXX01000136">
    <property type="protein sequence ID" value="OYQ47962.1"/>
    <property type="molecule type" value="Genomic_DNA"/>
</dbReference>
<keyword evidence="8" id="KW-0732">Signal</keyword>
<dbReference type="Proteomes" id="UP000216035">
    <property type="component" value="Unassembled WGS sequence"/>
</dbReference>
<accession>A0A256A2S1</accession>
<dbReference type="PANTHER" id="PTHR30069:SF57">
    <property type="entry name" value="TONB-DEPENDENT RECEPTOR"/>
    <property type="match status" value="1"/>
</dbReference>
<dbReference type="Gene3D" id="2.40.170.20">
    <property type="entry name" value="TonB-dependent receptor, beta-barrel domain"/>
    <property type="match status" value="1"/>
</dbReference>
<evidence type="ECO:0000256" key="3">
    <source>
        <dbReference type="ARBA" id="ARBA00022452"/>
    </source>
</evidence>
<protein>
    <submittedName>
        <fullName evidence="10">TonB-dependent receptor</fullName>
    </submittedName>
</protein>